<dbReference type="Gene3D" id="1.20.1640.10">
    <property type="entry name" value="Multidrug efflux transporter AcrB transmembrane domain"/>
    <property type="match status" value="2"/>
</dbReference>
<dbReference type="GO" id="GO:0005886">
    <property type="term" value="C:plasma membrane"/>
    <property type="evidence" value="ECO:0007669"/>
    <property type="project" value="UniProtKB-SubCell"/>
</dbReference>
<dbReference type="PROSITE" id="PS50156">
    <property type="entry name" value="SSD"/>
    <property type="match status" value="1"/>
</dbReference>
<dbReference type="InterPro" id="IPR050545">
    <property type="entry name" value="Mycobact_MmpL"/>
</dbReference>
<evidence type="ECO:0000313" key="8">
    <source>
        <dbReference type="EMBL" id="BCB89412.1"/>
    </source>
</evidence>
<evidence type="ECO:0000256" key="4">
    <source>
        <dbReference type="ARBA" id="ARBA00022989"/>
    </source>
</evidence>
<dbReference type="KEGG" id="psuu:Psuf_067250"/>
<feature type="transmembrane region" description="Helical" evidence="6">
    <location>
        <begin position="585"/>
        <end position="604"/>
    </location>
</feature>
<feature type="transmembrane region" description="Helical" evidence="6">
    <location>
        <begin position="225"/>
        <end position="242"/>
    </location>
</feature>
<protein>
    <submittedName>
        <fullName evidence="8">Membrane protein</fullName>
    </submittedName>
</protein>
<feature type="transmembrane region" description="Helical" evidence="6">
    <location>
        <begin position="176"/>
        <end position="205"/>
    </location>
</feature>
<dbReference type="Pfam" id="PF03176">
    <property type="entry name" value="MMPL"/>
    <property type="match status" value="2"/>
</dbReference>
<feature type="domain" description="SSD" evidence="7">
    <location>
        <begin position="191"/>
        <end position="320"/>
    </location>
</feature>
<feature type="transmembrane region" description="Helical" evidence="6">
    <location>
        <begin position="544"/>
        <end position="565"/>
    </location>
</feature>
<dbReference type="InterPro" id="IPR004869">
    <property type="entry name" value="MMPL_dom"/>
</dbReference>
<dbReference type="InterPro" id="IPR000731">
    <property type="entry name" value="SSD"/>
</dbReference>
<dbReference type="AlphaFoldDB" id="A0A6F8YTH2"/>
<dbReference type="SUPFAM" id="SSF82866">
    <property type="entry name" value="Multidrug efflux transporter AcrB transmembrane domain"/>
    <property type="match status" value="2"/>
</dbReference>
<feature type="transmembrane region" description="Helical" evidence="6">
    <location>
        <begin position="270"/>
        <end position="292"/>
    </location>
</feature>
<gene>
    <name evidence="8" type="ORF">Psuf_067250</name>
</gene>
<feature type="transmembrane region" description="Helical" evidence="6">
    <location>
        <begin position="517"/>
        <end position="537"/>
    </location>
</feature>
<evidence type="ECO:0000256" key="5">
    <source>
        <dbReference type="ARBA" id="ARBA00023136"/>
    </source>
</evidence>
<accession>A0A6F8YTH2</accession>
<evidence type="ECO:0000313" key="9">
    <source>
        <dbReference type="Proteomes" id="UP000503011"/>
    </source>
</evidence>
<name>A0A6F8YTH2_9ACTN</name>
<dbReference type="EMBL" id="AP022871">
    <property type="protein sequence ID" value="BCB89412.1"/>
    <property type="molecule type" value="Genomic_DNA"/>
</dbReference>
<evidence type="ECO:0000256" key="6">
    <source>
        <dbReference type="SAM" id="Phobius"/>
    </source>
</evidence>
<feature type="transmembrane region" description="Helical" evidence="6">
    <location>
        <begin position="298"/>
        <end position="321"/>
    </location>
</feature>
<evidence type="ECO:0000256" key="3">
    <source>
        <dbReference type="ARBA" id="ARBA00022692"/>
    </source>
</evidence>
<keyword evidence="2" id="KW-1003">Cell membrane</keyword>
<feature type="transmembrane region" description="Helical" evidence="6">
    <location>
        <begin position="359"/>
        <end position="377"/>
    </location>
</feature>
<evidence type="ECO:0000259" key="7">
    <source>
        <dbReference type="PROSITE" id="PS50156"/>
    </source>
</evidence>
<evidence type="ECO:0000256" key="2">
    <source>
        <dbReference type="ARBA" id="ARBA00022475"/>
    </source>
</evidence>
<comment type="subcellular location">
    <subcellularLocation>
        <location evidence="1">Cell membrane</location>
        <topology evidence="1">Multi-pass membrane protein</topology>
    </subcellularLocation>
</comment>
<reference evidence="8 9" key="1">
    <citation type="submission" date="2020-03" db="EMBL/GenBank/DDBJ databases">
        <title>Whole genome shotgun sequence of Phytohabitans suffuscus NBRC 105367.</title>
        <authorList>
            <person name="Komaki H."/>
            <person name="Tamura T."/>
        </authorList>
    </citation>
    <scope>NUCLEOTIDE SEQUENCE [LARGE SCALE GENOMIC DNA]</scope>
    <source>
        <strain evidence="8 9">NBRC 105367</strain>
    </source>
</reference>
<dbReference type="PANTHER" id="PTHR33406">
    <property type="entry name" value="MEMBRANE PROTEIN MJ1562-RELATED"/>
    <property type="match status" value="1"/>
</dbReference>
<dbReference type="PANTHER" id="PTHR33406:SF13">
    <property type="entry name" value="MEMBRANE PROTEIN YDFJ"/>
    <property type="match status" value="1"/>
</dbReference>
<keyword evidence="5 6" id="KW-0472">Membrane</keyword>
<keyword evidence="4 6" id="KW-1133">Transmembrane helix</keyword>
<feature type="transmembrane region" description="Helical" evidence="6">
    <location>
        <begin position="6"/>
        <end position="25"/>
    </location>
</feature>
<keyword evidence="3 6" id="KW-0812">Transmembrane</keyword>
<keyword evidence="9" id="KW-1185">Reference proteome</keyword>
<sequence>MRHRGLAIVGWLMLVVVATMIGAAVGQRQMTVDEYAEGDSAMALRVLDEAGIERIASEMVLVHSGTARADTPEFRSAVDQLVGDLRATGQVTDLREPYTSGLVSGDGHSVLVQFGMVGEMETAYERVQPVLDAVDRARGAHPELSFEQFGEASANRWFNDTILSDFHRAEWTAIPLALGILLAAFGALLAAVLPVGLAMTAFLAANGLLALVSQRMHVDNSTSSVMLMLGLAVGVDYCLFYLRREREERARGQDAATALRVAATTSGRSVLISGLTVVVAMSGMFLSGMLLFDGFALATIMVVLVAVLGSVTVLPAILSLLGDRVEFGRIPGLSRLRRPQGGSRVWGAILDRVLARPRLAALACGLFLLILAAPVVTMHTERLNLDQQLPADIPLVQAYDRIAEAFPGGPSPAQVVVQAGDVESEPVRAAVADFTAAALDTGLVNEPIRVTSHAAEDVVRIDVPLAGNGTDDTSRRALDALRDEVIPATFGTVPGTRAHVGGELAFSVDFNAQLRRSIVPVFVFVMGLAFVLLLVAFRSLVVAAVSVVLNLLSVAAAFGVIVAVFQHGWGAGLVGAKGVGAIESWVPLFAFVVLFGLSMDYHVFVLSRIREAHDGGAPTREAVSRGSVRPPVW</sequence>
<evidence type="ECO:0000256" key="1">
    <source>
        <dbReference type="ARBA" id="ARBA00004651"/>
    </source>
</evidence>
<reference evidence="8 9" key="2">
    <citation type="submission" date="2020-03" db="EMBL/GenBank/DDBJ databases">
        <authorList>
            <person name="Ichikawa N."/>
            <person name="Kimura A."/>
            <person name="Kitahashi Y."/>
            <person name="Uohara A."/>
        </authorList>
    </citation>
    <scope>NUCLEOTIDE SEQUENCE [LARGE SCALE GENOMIC DNA]</scope>
    <source>
        <strain evidence="8 9">NBRC 105367</strain>
    </source>
</reference>
<dbReference type="Proteomes" id="UP000503011">
    <property type="component" value="Chromosome"/>
</dbReference>
<proteinExistence type="predicted"/>
<organism evidence="8 9">
    <name type="scientific">Phytohabitans suffuscus</name>
    <dbReference type="NCBI Taxonomy" id="624315"/>
    <lineage>
        <taxon>Bacteria</taxon>
        <taxon>Bacillati</taxon>
        <taxon>Actinomycetota</taxon>
        <taxon>Actinomycetes</taxon>
        <taxon>Micromonosporales</taxon>
        <taxon>Micromonosporaceae</taxon>
    </lineage>
</organism>